<protein>
    <recommendedName>
        <fullName evidence="4">POX domain-containing protein</fullName>
    </recommendedName>
</protein>
<dbReference type="InParanoid" id="A0A3N7FQ69"/>
<sequence>MLKRKYSFSASTCWKFENSSSVDTRRDKSNQAANNVTDSHPEESAVVHNACIAEERGTDSNLQMHPLLFQASESGRLSYLPLSCNIGASSTFSFFSGHQPQLNLSLFHYHHQANHVVDSFNKSLTSKDSTSASCSIDFHPLLQRTDEENSNLVMAHSNPNQFVCLRGEFTQLQSHFDAVQNKSFVNHGPVVVDPKQSSSNEKANDLDSEIHLSSNSAKETSERGRDNEPWSTLSELKSERRILEPLINAVFDEGNS</sequence>
<evidence type="ECO:0000313" key="2">
    <source>
        <dbReference type="EMBL" id="RQO88801.1"/>
    </source>
</evidence>
<organism evidence="2 3">
    <name type="scientific">Populus trichocarpa</name>
    <name type="common">Western balsam poplar</name>
    <name type="synonym">Populus balsamifera subsp. trichocarpa</name>
    <dbReference type="NCBI Taxonomy" id="3694"/>
    <lineage>
        <taxon>Eukaryota</taxon>
        <taxon>Viridiplantae</taxon>
        <taxon>Streptophyta</taxon>
        <taxon>Embryophyta</taxon>
        <taxon>Tracheophyta</taxon>
        <taxon>Spermatophyta</taxon>
        <taxon>Magnoliopsida</taxon>
        <taxon>eudicotyledons</taxon>
        <taxon>Gunneridae</taxon>
        <taxon>Pentapetalae</taxon>
        <taxon>rosids</taxon>
        <taxon>fabids</taxon>
        <taxon>Malpighiales</taxon>
        <taxon>Salicaceae</taxon>
        <taxon>Saliceae</taxon>
        <taxon>Populus</taxon>
    </lineage>
</organism>
<evidence type="ECO:0000256" key="1">
    <source>
        <dbReference type="SAM" id="MobiDB-lite"/>
    </source>
</evidence>
<dbReference type="AlphaFoldDB" id="A0A3N7FQ69"/>
<reference evidence="2 3" key="1">
    <citation type="journal article" date="2006" name="Science">
        <title>The genome of black cottonwood, Populus trichocarpa (Torr. &amp; Gray).</title>
        <authorList>
            <person name="Tuskan G.A."/>
            <person name="Difazio S."/>
            <person name="Jansson S."/>
            <person name="Bohlmann J."/>
            <person name="Grigoriev I."/>
            <person name="Hellsten U."/>
            <person name="Putnam N."/>
            <person name="Ralph S."/>
            <person name="Rombauts S."/>
            <person name="Salamov A."/>
            <person name="Schein J."/>
            <person name="Sterck L."/>
            <person name="Aerts A."/>
            <person name="Bhalerao R.R."/>
            <person name="Bhalerao R.P."/>
            <person name="Blaudez D."/>
            <person name="Boerjan W."/>
            <person name="Brun A."/>
            <person name="Brunner A."/>
            <person name="Busov V."/>
            <person name="Campbell M."/>
            <person name="Carlson J."/>
            <person name="Chalot M."/>
            <person name="Chapman J."/>
            <person name="Chen G.L."/>
            <person name="Cooper D."/>
            <person name="Coutinho P.M."/>
            <person name="Couturier J."/>
            <person name="Covert S."/>
            <person name="Cronk Q."/>
            <person name="Cunningham R."/>
            <person name="Davis J."/>
            <person name="Degroeve S."/>
            <person name="Dejardin A."/>
            <person name="Depamphilis C."/>
            <person name="Detter J."/>
            <person name="Dirks B."/>
            <person name="Dubchak I."/>
            <person name="Duplessis S."/>
            <person name="Ehlting J."/>
            <person name="Ellis B."/>
            <person name="Gendler K."/>
            <person name="Goodstein D."/>
            <person name="Gribskov M."/>
            <person name="Grimwood J."/>
            <person name="Groover A."/>
            <person name="Gunter L."/>
            <person name="Hamberger B."/>
            <person name="Heinze B."/>
            <person name="Helariutta Y."/>
            <person name="Henrissat B."/>
            <person name="Holligan D."/>
            <person name="Holt R."/>
            <person name="Huang W."/>
            <person name="Islam-Faridi N."/>
            <person name="Jones S."/>
            <person name="Jones-Rhoades M."/>
            <person name="Jorgensen R."/>
            <person name="Joshi C."/>
            <person name="Kangasjarvi J."/>
            <person name="Karlsson J."/>
            <person name="Kelleher C."/>
            <person name="Kirkpatrick R."/>
            <person name="Kirst M."/>
            <person name="Kohler A."/>
            <person name="Kalluri U."/>
            <person name="Larimer F."/>
            <person name="Leebens-Mack J."/>
            <person name="Leple J.C."/>
            <person name="Locascio P."/>
            <person name="Lou Y."/>
            <person name="Lucas S."/>
            <person name="Martin F."/>
            <person name="Montanini B."/>
            <person name="Napoli C."/>
            <person name="Nelson D.R."/>
            <person name="Nelson C."/>
            <person name="Nieminen K."/>
            <person name="Nilsson O."/>
            <person name="Pereda V."/>
            <person name="Peter G."/>
            <person name="Philippe R."/>
            <person name="Pilate G."/>
            <person name="Poliakov A."/>
            <person name="Razumovskaya J."/>
            <person name="Richardson P."/>
            <person name="Rinaldi C."/>
            <person name="Ritland K."/>
            <person name="Rouze P."/>
            <person name="Ryaboy D."/>
            <person name="Schmutz J."/>
            <person name="Schrader J."/>
            <person name="Segerman B."/>
            <person name="Shin H."/>
            <person name="Siddiqui A."/>
            <person name="Sterky F."/>
            <person name="Terry A."/>
            <person name="Tsai C.J."/>
            <person name="Uberbacher E."/>
            <person name="Unneberg P."/>
            <person name="Vahala J."/>
            <person name="Wall K."/>
            <person name="Wessler S."/>
            <person name="Yang G."/>
            <person name="Yin T."/>
            <person name="Douglas C."/>
            <person name="Marra M."/>
            <person name="Sandberg G."/>
            <person name="Van de Peer Y."/>
            <person name="Rokhsar D."/>
        </authorList>
    </citation>
    <scope>NUCLEOTIDE SEQUENCE [LARGE SCALE GENOMIC DNA]</scope>
    <source>
        <strain evidence="3">cv. Nisqually</strain>
    </source>
</reference>
<dbReference type="STRING" id="3694.A0A3N7FQ69"/>
<gene>
    <name evidence="2" type="ORF">POPTR_004G015001</name>
</gene>
<name>A0A3N7FQ69_POPTR</name>
<keyword evidence="3" id="KW-1185">Reference proteome</keyword>
<dbReference type="Proteomes" id="UP000006729">
    <property type="component" value="Chromosome 4"/>
</dbReference>
<evidence type="ECO:0008006" key="4">
    <source>
        <dbReference type="Google" id="ProtNLM"/>
    </source>
</evidence>
<evidence type="ECO:0000313" key="3">
    <source>
        <dbReference type="Proteomes" id="UP000006729"/>
    </source>
</evidence>
<proteinExistence type="predicted"/>
<dbReference type="EMBL" id="CM009293">
    <property type="protein sequence ID" value="RQO88801.1"/>
    <property type="molecule type" value="Genomic_DNA"/>
</dbReference>
<feature type="region of interest" description="Disordered" evidence="1">
    <location>
        <begin position="189"/>
        <end position="234"/>
    </location>
</feature>
<accession>A0A3N7FQ69</accession>
<dbReference type="GO" id="GO:0015986">
    <property type="term" value="P:proton motive force-driven ATP synthesis"/>
    <property type="evidence" value="ECO:0000318"/>
    <property type="project" value="GO_Central"/>
</dbReference>
<feature type="compositionally biased region" description="Basic and acidic residues" evidence="1">
    <location>
        <begin position="219"/>
        <end position="228"/>
    </location>
</feature>